<dbReference type="AlphaFoldDB" id="A0A4Y9Y2K6"/>
<dbReference type="Proteomes" id="UP000298390">
    <property type="component" value="Unassembled WGS sequence"/>
</dbReference>
<reference evidence="3 4" key="1">
    <citation type="submission" date="2019-01" db="EMBL/GenBank/DDBJ databases">
        <title>Genome sequencing of the rare red list fungi Fomitopsis rosea.</title>
        <authorList>
            <person name="Buettner E."/>
            <person name="Kellner H."/>
        </authorList>
    </citation>
    <scope>NUCLEOTIDE SEQUENCE [LARGE SCALE GENOMIC DNA]</scope>
    <source>
        <strain evidence="3 4">DSM 105464</strain>
    </source>
</reference>
<proteinExistence type="predicted"/>
<protein>
    <submittedName>
        <fullName evidence="3">Uncharacterized protein</fullName>
    </submittedName>
</protein>
<feature type="chain" id="PRO_5021300250" evidence="2">
    <location>
        <begin position="23"/>
        <end position="594"/>
    </location>
</feature>
<feature type="signal peptide" evidence="2">
    <location>
        <begin position="1"/>
        <end position="22"/>
    </location>
</feature>
<feature type="compositionally biased region" description="Basic and acidic residues" evidence="1">
    <location>
        <begin position="99"/>
        <end position="108"/>
    </location>
</feature>
<name>A0A4Y9Y2K6_9APHY</name>
<sequence>MGYPRAFLAVISCLVLLVVVLNRSNPPNREEPHASPLSDSDVDVVTMHWTDDLIEADPRLEDQNNYTLPVRTPIPLVSREVLNKLQRVGASTIDDDSDDRIGQGDHRYSSPRHHRWPPIVTALPEARASASYGRRKAATPAASTDNAIDAQFCGRAPCRLLVPLLVTERAEPKVQEQLLQILALARQLNRTVVLPNVGKGRIGTCLRWDFDTYFDIASTARWSGERVMMMDDFRTWVDMRLQNPTTQVVTVDEGATDAVGRVEYSPTILEKAMKNMRCFKTRFRSLKLDDVGTTSVHLSLAGDLRAVPGEAALLVGTLDDRLDPPGSDGSALASSSELAADDALTFATGATHPPKLVTAHPLHNEADILLLHWDVHHEVFPTSQTASIDYSPRLWALADKMTEDLQPYLAVHWHTDKLPPAVLTACADALVDMLDILLHDESVNYGIRTVYFSSDFPLLENPEEVQKRLLYRHQEAGKIIRGAFAPGGELQRWSLETKQGLVRKTHGTTGAVDEDQLPLDDAGVRDMLAMTISMKAALFVSSTKGCGQVRYVPELQCSPAVCLKPGSSIAKQVTDFRARVENQKAIRNVASVFG</sequence>
<comment type="caution">
    <text evidence="3">The sequence shown here is derived from an EMBL/GenBank/DDBJ whole genome shotgun (WGS) entry which is preliminary data.</text>
</comment>
<dbReference type="EMBL" id="SEKV01000624">
    <property type="protein sequence ID" value="TFY55119.1"/>
    <property type="molecule type" value="Genomic_DNA"/>
</dbReference>
<evidence type="ECO:0000313" key="4">
    <source>
        <dbReference type="Proteomes" id="UP000298390"/>
    </source>
</evidence>
<feature type="region of interest" description="Disordered" evidence="1">
    <location>
        <begin position="92"/>
        <end position="116"/>
    </location>
</feature>
<gene>
    <name evidence="3" type="ORF">EVJ58_g8449</name>
</gene>
<evidence type="ECO:0000313" key="3">
    <source>
        <dbReference type="EMBL" id="TFY55119.1"/>
    </source>
</evidence>
<organism evidence="3 4">
    <name type="scientific">Rhodofomes roseus</name>
    <dbReference type="NCBI Taxonomy" id="34475"/>
    <lineage>
        <taxon>Eukaryota</taxon>
        <taxon>Fungi</taxon>
        <taxon>Dikarya</taxon>
        <taxon>Basidiomycota</taxon>
        <taxon>Agaricomycotina</taxon>
        <taxon>Agaricomycetes</taxon>
        <taxon>Polyporales</taxon>
        <taxon>Rhodofomes</taxon>
    </lineage>
</organism>
<evidence type="ECO:0000256" key="2">
    <source>
        <dbReference type="SAM" id="SignalP"/>
    </source>
</evidence>
<keyword evidence="2" id="KW-0732">Signal</keyword>
<evidence type="ECO:0000256" key="1">
    <source>
        <dbReference type="SAM" id="MobiDB-lite"/>
    </source>
</evidence>
<accession>A0A4Y9Y2K6</accession>